<dbReference type="PROSITE" id="PS00455">
    <property type="entry name" value="AMP_BINDING"/>
    <property type="match status" value="1"/>
</dbReference>
<evidence type="ECO:0000313" key="4">
    <source>
        <dbReference type="Proteomes" id="UP001501074"/>
    </source>
</evidence>
<reference evidence="4" key="1">
    <citation type="journal article" date="2019" name="Int. J. Syst. Evol. Microbiol.">
        <title>The Global Catalogue of Microorganisms (GCM) 10K type strain sequencing project: providing services to taxonomists for standard genome sequencing and annotation.</title>
        <authorList>
            <consortium name="The Broad Institute Genomics Platform"/>
            <consortium name="The Broad Institute Genome Sequencing Center for Infectious Disease"/>
            <person name="Wu L."/>
            <person name="Ma J."/>
        </authorList>
    </citation>
    <scope>NUCLEOTIDE SEQUENCE [LARGE SCALE GENOMIC DNA]</scope>
    <source>
        <strain evidence="4">JCM 16902</strain>
    </source>
</reference>
<feature type="compositionally biased region" description="Basic and acidic residues" evidence="1">
    <location>
        <begin position="399"/>
        <end position="416"/>
    </location>
</feature>
<comment type="caution">
    <text evidence="3">The sequence shown here is derived from an EMBL/GenBank/DDBJ whole genome shotgun (WGS) entry which is preliminary data.</text>
</comment>
<dbReference type="PANTHER" id="PTHR45527:SF1">
    <property type="entry name" value="FATTY ACID SYNTHASE"/>
    <property type="match status" value="1"/>
</dbReference>
<dbReference type="RefSeq" id="WP_231482141.1">
    <property type="nucleotide sequence ID" value="NZ_BAAAZO010000004.1"/>
</dbReference>
<feature type="domain" description="AMP-dependent synthetase/ligase" evidence="2">
    <location>
        <begin position="23"/>
        <end position="380"/>
    </location>
</feature>
<feature type="region of interest" description="Disordered" evidence="1">
    <location>
        <begin position="137"/>
        <end position="166"/>
    </location>
</feature>
<evidence type="ECO:0000259" key="2">
    <source>
        <dbReference type="Pfam" id="PF00501"/>
    </source>
</evidence>
<dbReference type="Proteomes" id="UP001501074">
    <property type="component" value="Unassembled WGS sequence"/>
</dbReference>
<dbReference type="PANTHER" id="PTHR45527">
    <property type="entry name" value="NONRIBOSOMAL PEPTIDE SYNTHETASE"/>
    <property type="match status" value="1"/>
</dbReference>
<dbReference type="InterPro" id="IPR020845">
    <property type="entry name" value="AMP-binding_CS"/>
</dbReference>
<accession>A0ABP6ZKQ6</accession>
<dbReference type="EMBL" id="BAAAZO010000004">
    <property type="protein sequence ID" value="GAA3611872.1"/>
    <property type="molecule type" value="Genomic_DNA"/>
</dbReference>
<organism evidence="3 4">
    <name type="scientific">Kineosporia mesophila</name>
    <dbReference type="NCBI Taxonomy" id="566012"/>
    <lineage>
        <taxon>Bacteria</taxon>
        <taxon>Bacillati</taxon>
        <taxon>Actinomycetota</taxon>
        <taxon>Actinomycetes</taxon>
        <taxon>Kineosporiales</taxon>
        <taxon>Kineosporiaceae</taxon>
        <taxon>Kineosporia</taxon>
    </lineage>
</organism>
<evidence type="ECO:0000256" key="1">
    <source>
        <dbReference type="SAM" id="MobiDB-lite"/>
    </source>
</evidence>
<evidence type="ECO:0000313" key="3">
    <source>
        <dbReference type="EMBL" id="GAA3611872.1"/>
    </source>
</evidence>
<keyword evidence="4" id="KW-1185">Reference proteome</keyword>
<proteinExistence type="predicted"/>
<gene>
    <name evidence="3" type="ORF">GCM10022223_29970</name>
</gene>
<feature type="region of interest" description="Disordered" evidence="1">
    <location>
        <begin position="396"/>
        <end position="449"/>
    </location>
</feature>
<feature type="compositionally biased region" description="Low complexity" evidence="1">
    <location>
        <begin position="437"/>
        <end position="449"/>
    </location>
</feature>
<name>A0ABP6ZKQ6_9ACTN</name>
<dbReference type="Gene3D" id="3.40.50.980">
    <property type="match status" value="2"/>
</dbReference>
<dbReference type="SUPFAM" id="SSF56801">
    <property type="entry name" value="Acetyl-CoA synthetase-like"/>
    <property type="match status" value="1"/>
</dbReference>
<sequence>MEHDSTFPQPAGIDQVVPGLVGHWVQRRPQALAVRDPLTGENLSYSELWWRAGRLAGALAERGVGRGDVVAVAQKRSVSMVVSFLGVLRAGAAYLPLDAMAPADRIAGILQDAGTDLVVLDAGAGLAWPQLPSDLRSITVPDLGPDQDPDQGLERGGDQDWAPGLRGDDPAYVAFTSGSTGRPKGVVVPHRAVRRLATEALFCTVGPGDRVGNAANPAFDATTFEIWNPLVAGGSVVVLPDVADLPLDDWIALTRTERLSALFLTTSLFHTVARERPSAFSGLDTLVIGGEQLELGAVRRVLAADPPGRLVNGYGPTETTTFAAYFDCTNQNLADLERIPIGFPLQNTSLVILDEQLSPVPAGDFGELCVGGPGVALGYLGRPELTAEKFVHRPGTGELIDRTGARGRDGIHDPVPGRRALRHPAAVRGRAGGPGGQDQPSSGRGRSAR</sequence>
<dbReference type="InterPro" id="IPR000873">
    <property type="entry name" value="AMP-dep_synth/lig_dom"/>
</dbReference>
<dbReference type="Gene3D" id="2.30.38.10">
    <property type="entry name" value="Luciferase, Domain 3"/>
    <property type="match status" value="1"/>
</dbReference>
<protein>
    <recommendedName>
        <fullName evidence="2">AMP-dependent synthetase/ligase domain-containing protein</fullName>
    </recommendedName>
</protein>
<dbReference type="Pfam" id="PF00501">
    <property type="entry name" value="AMP-binding"/>
    <property type="match status" value="1"/>
</dbReference>